<evidence type="ECO:0000313" key="1">
    <source>
        <dbReference type="EMBL" id="KKM27024.1"/>
    </source>
</evidence>
<proteinExistence type="predicted"/>
<dbReference type="AlphaFoldDB" id="A0A0F9J3L2"/>
<comment type="caution">
    <text evidence="1">The sequence shown here is derived from an EMBL/GenBank/DDBJ whole genome shotgun (WGS) entry which is preliminary data.</text>
</comment>
<dbReference type="SUPFAM" id="SSF110296">
    <property type="entry name" value="Oligoxyloglucan reducing end-specific cellobiohydrolase"/>
    <property type="match status" value="1"/>
</dbReference>
<gene>
    <name evidence="1" type="ORF">LCGC14_1578900</name>
</gene>
<reference evidence="1" key="1">
    <citation type="journal article" date="2015" name="Nature">
        <title>Complex archaea that bridge the gap between prokaryotes and eukaryotes.</title>
        <authorList>
            <person name="Spang A."/>
            <person name="Saw J.H."/>
            <person name="Jorgensen S.L."/>
            <person name="Zaremba-Niedzwiedzka K."/>
            <person name="Martijn J."/>
            <person name="Lind A.E."/>
            <person name="van Eijk R."/>
            <person name="Schleper C."/>
            <person name="Guy L."/>
            <person name="Ettema T.J."/>
        </authorList>
    </citation>
    <scope>NUCLEOTIDE SEQUENCE</scope>
</reference>
<name>A0A0F9J3L2_9ZZZZ</name>
<accession>A0A0F9J3L2</accession>
<evidence type="ECO:0008006" key="2">
    <source>
        <dbReference type="Google" id="ProtNLM"/>
    </source>
</evidence>
<organism evidence="1">
    <name type="scientific">marine sediment metagenome</name>
    <dbReference type="NCBI Taxonomy" id="412755"/>
    <lineage>
        <taxon>unclassified sequences</taxon>
        <taxon>metagenomes</taxon>
        <taxon>ecological metagenomes</taxon>
    </lineage>
</organism>
<sequence>MSLLKTGNAWAARRTTGDDLRGVAHDPVIGLWVFVGRGAPVPFDGELLTIPGTSLVSGSPSFTGRFLSGNDELNSVAASGDGSFWAVGENQETYHSIDGITWTLFFMPGGLFDSKRIAFGQTELGGLYLVSGRNVLSRETSPGSFLWTVIDSSTHNQTDVANDDGANWVSVGGTVGDGTIRTSTTGTSFLVPSSEFTELAEAVDWGGVWVVVGENGFIATSLTGLTGSWGAQISPVSTDLLAVLHLDGQRWIAAGAGGVILISNDHGQTWAQVGVGVTAEDMHAIAYDPIADVAAVCGDGGVVLTSQPLEIGDLAPTPVAPEPLTANSRMIQEAIGRLAGQFRSGSGEPE</sequence>
<protein>
    <recommendedName>
        <fullName evidence="2">Photosynthesis system II assembly factor Ycf48/Hcf136-like domain-containing protein</fullName>
    </recommendedName>
</protein>
<dbReference type="EMBL" id="LAZR01012401">
    <property type="protein sequence ID" value="KKM27024.1"/>
    <property type="molecule type" value="Genomic_DNA"/>
</dbReference>